<reference evidence="1 2" key="1">
    <citation type="journal article" date="2023" name="Commun. Biol.">
        <title>Reorganization of the ancestral sex-determining regions during the evolution of trioecy in Pleodorina starrii.</title>
        <authorList>
            <person name="Takahashi K."/>
            <person name="Suzuki S."/>
            <person name="Kawai-Toyooka H."/>
            <person name="Yamamoto K."/>
            <person name="Hamaji T."/>
            <person name="Ootsuki R."/>
            <person name="Yamaguchi H."/>
            <person name="Kawachi M."/>
            <person name="Higashiyama T."/>
            <person name="Nozaki H."/>
        </authorList>
    </citation>
    <scope>NUCLEOTIDE SEQUENCE [LARGE SCALE GENOMIC DNA]</scope>
    <source>
        <strain evidence="1 2">NIES-4479</strain>
    </source>
</reference>
<dbReference type="Proteomes" id="UP001165080">
    <property type="component" value="Unassembled WGS sequence"/>
</dbReference>
<accession>A0A9W6F4P8</accession>
<name>A0A9W6F4P8_9CHLO</name>
<protein>
    <submittedName>
        <fullName evidence="1">Uncharacterized protein</fullName>
    </submittedName>
</protein>
<dbReference type="EMBL" id="BRXU01000015">
    <property type="protein sequence ID" value="GLC56129.1"/>
    <property type="molecule type" value="Genomic_DNA"/>
</dbReference>
<proteinExistence type="predicted"/>
<sequence length="138" mass="15375">MPKVQSAEIYIGFDDADDGIPSALSSLLQAPPPQLTKLCIVSDTSKWDLTLASGQVTEVRHEEGTDAVCAVDLLRMNASRGMLVQLDDVYLDWDDAFELRLQQLQQLQRVDTLQQRDYRRFPPTSLGHFALATASDPL</sequence>
<evidence type="ECO:0000313" key="2">
    <source>
        <dbReference type="Proteomes" id="UP001165080"/>
    </source>
</evidence>
<dbReference type="AlphaFoldDB" id="A0A9W6F4P8"/>
<evidence type="ECO:0000313" key="1">
    <source>
        <dbReference type="EMBL" id="GLC56129.1"/>
    </source>
</evidence>
<organism evidence="1 2">
    <name type="scientific">Pleodorina starrii</name>
    <dbReference type="NCBI Taxonomy" id="330485"/>
    <lineage>
        <taxon>Eukaryota</taxon>
        <taxon>Viridiplantae</taxon>
        <taxon>Chlorophyta</taxon>
        <taxon>core chlorophytes</taxon>
        <taxon>Chlorophyceae</taxon>
        <taxon>CS clade</taxon>
        <taxon>Chlamydomonadales</taxon>
        <taxon>Volvocaceae</taxon>
        <taxon>Pleodorina</taxon>
    </lineage>
</organism>
<comment type="caution">
    <text evidence="1">The sequence shown here is derived from an EMBL/GenBank/DDBJ whole genome shotgun (WGS) entry which is preliminary data.</text>
</comment>
<gene>
    <name evidence="1" type="primary">PLESTBF000528</name>
    <name evidence="1" type="ORF">PLESTB_001071800</name>
</gene>
<keyword evidence="2" id="KW-1185">Reference proteome</keyword>